<organism evidence="10 11">
    <name type="scientific">Candidatus Segetimicrobium genomatis</name>
    <dbReference type="NCBI Taxonomy" id="2569760"/>
    <lineage>
        <taxon>Bacteria</taxon>
        <taxon>Bacillati</taxon>
        <taxon>Candidatus Sysuimicrobiota</taxon>
        <taxon>Candidatus Sysuimicrobiia</taxon>
        <taxon>Candidatus Sysuimicrobiales</taxon>
        <taxon>Candidatus Segetimicrobiaceae</taxon>
        <taxon>Candidatus Segetimicrobium</taxon>
    </lineage>
</organism>
<reference evidence="10 11" key="1">
    <citation type="journal article" date="2019" name="Nat. Microbiol.">
        <title>Mediterranean grassland soil C-N compound turnover is dependent on rainfall and depth, and is mediated by genomically divergent microorganisms.</title>
        <authorList>
            <person name="Diamond S."/>
            <person name="Andeer P.F."/>
            <person name="Li Z."/>
            <person name="Crits-Christoph A."/>
            <person name="Burstein D."/>
            <person name="Anantharaman K."/>
            <person name="Lane K.R."/>
            <person name="Thomas B.C."/>
            <person name="Pan C."/>
            <person name="Northen T.R."/>
            <person name="Banfield J.F."/>
        </authorList>
    </citation>
    <scope>NUCLEOTIDE SEQUENCE [LARGE SCALE GENOMIC DNA]</scope>
    <source>
        <strain evidence="10">NP_5</strain>
    </source>
</reference>
<dbReference type="GO" id="GO:0022857">
    <property type="term" value="F:transmembrane transporter activity"/>
    <property type="evidence" value="ECO:0007669"/>
    <property type="project" value="InterPro"/>
</dbReference>
<dbReference type="InterPro" id="IPR052157">
    <property type="entry name" value="BCAA_transport_permease"/>
</dbReference>
<evidence type="ECO:0000256" key="2">
    <source>
        <dbReference type="ARBA" id="ARBA00022448"/>
    </source>
</evidence>
<evidence type="ECO:0000256" key="8">
    <source>
        <dbReference type="ARBA" id="ARBA00037998"/>
    </source>
</evidence>
<evidence type="ECO:0000256" key="4">
    <source>
        <dbReference type="ARBA" id="ARBA00022692"/>
    </source>
</evidence>
<dbReference type="PANTHER" id="PTHR11795:SF445">
    <property type="entry name" value="AMINO ACID ABC TRANSPORTER PERMEASE PROTEIN"/>
    <property type="match status" value="1"/>
</dbReference>
<sequence length="317" mass="34131">MRGNATNPVAPRRRSAVCDQRPREPRRSVQLAQAVLSGIQIGLIYALVAVGLTIIWGLMGMINFAHGELMMWGMFAAWSLAYFLKLDPIVTLVPIGLAAYLVGAAIYRLLMARVQRGEIFTQIFATFGLLLFMQNLANAAFTSDYHFLSNTFLATLFGGRLRVGQMVFGAPQLAGGVIALICFLLLYLLIERTEMGLALRATSEDPEAAALMGINATRMYTLAWGIGAALAAVSGVIVANFFAIFPQVGLPFTLLAYATVALGGFGSIPGTLLAAVLVGVIETVTALFLPPAFKDAFVFASYLFLGLFRPQGLFGRF</sequence>
<dbReference type="CDD" id="cd06582">
    <property type="entry name" value="TM_PBP1_LivH_like"/>
    <property type="match status" value="1"/>
</dbReference>
<evidence type="ECO:0000256" key="1">
    <source>
        <dbReference type="ARBA" id="ARBA00004651"/>
    </source>
</evidence>
<feature type="transmembrane region" description="Helical" evidence="9">
    <location>
        <begin position="173"/>
        <end position="190"/>
    </location>
</feature>
<dbReference type="PANTHER" id="PTHR11795">
    <property type="entry name" value="BRANCHED-CHAIN AMINO ACID TRANSPORT SYSTEM PERMEASE PROTEIN LIVH"/>
    <property type="match status" value="1"/>
</dbReference>
<name>A0A537LJ63_9BACT</name>
<feature type="transmembrane region" description="Helical" evidence="9">
    <location>
        <begin position="31"/>
        <end position="58"/>
    </location>
</feature>
<evidence type="ECO:0000256" key="5">
    <source>
        <dbReference type="ARBA" id="ARBA00022970"/>
    </source>
</evidence>
<dbReference type="GO" id="GO:0006865">
    <property type="term" value="P:amino acid transport"/>
    <property type="evidence" value="ECO:0007669"/>
    <property type="project" value="UniProtKB-KW"/>
</dbReference>
<accession>A0A537LJ63</accession>
<feature type="transmembrane region" description="Helical" evidence="9">
    <location>
        <begin position="254"/>
        <end position="281"/>
    </location>
</feature>
<feature type="transmembrane region" description="Helical" evidence="9">
    <location>
        <begin position="89"/>
        <end position="107"/>
    </location>
</feature>
<keyword evidence="3" id="KW-1003">Cell membrane</keyword>
<keyword evidence="5" id="KW-0029">Amino-acid transport</keyword>
<dbReference type="EMBL" id="VBAM01000427">
    <property type="protein sequence ID" value="TMJ08074.1"/>
    <property type="molecule type" value="Genomic_DNA"/>
</dbReference>
<protein>
    <submittedName>
        <fullName evidence="10">Branched-chain amino acid ABC transporter permease</fullName>
    </submittedName>
</protein>
<dbReference type="GO" id="GO:0005886">
    <property type="term" value="C:plasma membrane"/>
    <property type="evidence" value="ECO:0007669"/>
    <property type="project" value="UniProtKB-SubCell"/>
</dbReference>
<keyword evidence="6 9" id="KW-1133">Transmembrane helix</keyword>
<keyword evidence="7 9" id="KW-0472">Membrane</keyword>
<dbReference type="Pfam" id="PF02653">
    <property type="entry name" value="BPD_transp_2"/>
    <property type="match status" value="1"/>
</dbReference>
<evidence type="ECO:0000313" key="10">
    <source>
        <dbReference type="EMBL" id="TMJ08074.1"/>
    </source>
</evidence>
<comment type="caution">
    <text evidence="10">The sequence shown here is derived from an EMBL/GenBank/DDBJ whole genome shotgun (WGS) entry which is preliminary data.</text>
</comment>
<dbReference type="Proteomes" id="UP000320393">
    <property type="component" value="Unassembled WGS sequence"/>
</dbReference>
<evidence type="ECO:0000256" key="6">
    <source>
        <dbReference type="ARBA" id="ARBA00022989"/>
    </source>
</evidence>
<comment type="similarity">
    <text evidence="8">Belongs to the binding-protein-dependent transport system permease family. LivHM subfamily.</text>
</comment>
<comment type="subcellular location">
    <subcellularLocation>
        <location evidence="1">Cell membrane</location>
        <topology evidence="1">Multi-pass membrane protein</topology>
    </subcellularLocation>
</comment>
<keyword evidence="2" id="KW-0813">Transport</keyword>
<gene>
    <name evidence="10" type="ORF">E6H02_10500</name>
</gene>
<evidence type="ECO:0000313" key="11">
    <source>
        <dbReference type="Proteomes" id="UP000320393"/>
    </source>
</evidence>
<dbReference type="InterPro" id="IPR001851">
    <property type="entry name" value="ABC_transp_permease"/>
</dbReference>
<proteinExistence type="inferred from homology"/>
<evidence type="ECO:0000256" key="9">
    <source>
        <dbReference type="SAM" id="Phobius"/>
    </source>
</evidence>
<feature type="transmembrane region" description="Helical" evidence="9">
    <location>
        <begin position="287"/>
        <end position="308"/>
    </location>
</feature>
<keyword evidence="4 9" id="KW-0812">Transmembrane</keyword>
<evidence type="ECO:0000256" key="7">
    <source>
        <dbReference type="ARBA" id="ARBA00023136"/>
    </source>
</evidence>
<dbReference type="AlphaFoldDB" id="A0A537LJ63"/>
<feature type="transmembrane region" description="Helical" evidence="9">
    <location>
        <begin position="119"/>
        <end position="137"/>
    </location>
</feature>
<evidence type="ECO:0000256" key="3">
    <source>
        <dbReference type="ARBA" id="ARBA00022475"/>
    </source>
</evidence>
<feature type="transmembrane region" description="Helical" evidence="9">
    <location>
        <begin position="222"/>
        <end position="242"/>
    </location>
</feature>